<feature type="domain" description="AB hydrolase-1" evidence="1">
    <location>
        <begin position="5"/>
        <end position="251"/>
    </location>
</feature>
<protein>
    <submittedName>
        <fullName evidence="2">Alpha/beta hydrolase</fullName>
    </submittedName>
</protein>
<proteinExistence type="predicted"/>
<comment type="caution">
    <text evidence="2">The sequence shown here is derived from an EMBL/GenBank/DDBJ whole genome shotgun (WGS) entry which is preliminary data.</text>
</comment>
<dbReference type="OrthoDB" id="5729753at2"/>
<dbReference type="Pfam" id="PF12697">
    <property type="entry name" value="Abhydrolase_6"/>
    <property type="match status" value="1"/>
</dbReference>
<dbReference type="InterPro" id="IPR050266">
    <property type="entry name" value="AB_hydrolase_sf"/>
</dbReference>
<keyword evidence="2" id="KW-0378">Hydrolase</keyword>
<accession>A0A317C323</accession>
<dbReference type="SUPFAM" id="SSF53474">
    <property type="entry name" value="alpha/beta-Hydrolases"/>
    <property type="match status" value="1"/>
</dbReference>
<keyword evidence="3" id="KW-1185">Reference proteome</keyword>
<dbReference type="Gene3D" id="3.40.50.1820">
    <property type="entry name" value="alpha/beta hydrolase"/>
    <property type="match status" value="1"/>
</dbReference>
<dbReference type="AlphaFoldDB" id="A0A317C323"/>
<evidence type="ECO:0000313" key="2">
    <source>
        <dbReference type="EMBL" id="PWQ92581.1"/>
    </source>
</evidence>
<dbReference type="EMBL" id="QGKM01000083">
    <property type="protein sequence ID" value="PWQ92581.1"/>
    <property type="molecule type" value="Genomic_DNA"/>
</dbReference>
<name>A0A317C323_9GAMM</name>
<dbReference type="InterPro" id="IPR000073">
    <property type="entry name" value="AB_hydrolase_1"/>
</dbReference>
<reference evidence="2 3" key="1">
    <citation type="submission" date="2018-05" db="EMBL/GenBank/DDBJ databases">
        <title>Leucothrix arctica sp. nov., isolated from Arctic seawater.</title>
        <authorList>
            <person name="Choi A."/>
            <person name="Baek K."/>
        </authorList>
    </citation>
    <scope>NUCLEOTIDE SEQUENCE [LARGE SCALE GENOMIC DNA]</scope>
    <source>
        <strain evidence="2 3">JCM 18388</strain>
    </source>
</reference>
<dbReference type="Proteomes" id="UP000245539">
    <property type="component" value="Unassembled WGS sequence"/>
</dbReference>
<sequence length="261" mass="30235">MSTLFFAHANGFPSPSYAPFFDALRQHEHTVDFIEKVGMNPKFPITNNWAHLVEELEQEIESRHKQPVVGIGHSLGGMLSYLLARKRPDLYSHLILLDPPVINGWQNSLWWLSKKFGFSDRFTPAGASKNRRTTFDSREHAYEKLRHKRLFKDFTEDSFNAYIQHGLTETDNGQVTLAIDLETELKLFRTAPDDLWRYRKPLHIPGLYLTALQSEFVRQPFAERLSRTAGMEYRVLKGGHLFPQEHPEETAGVVSEWLKQV</sequence>
<dbReference type="InterPro" id="IPR029058">
    <property type="entry name" value="AB_hydrolase_fold"/>
</dbReference>
<dbReference type="GO" id="GO:0016787">
    <property type="term" value="F:hydrolase activity"/>
    <property type="evidence" value="ECO:0007669"/>
    <property type="project" value="UniProtKB-KW"/>
</dbReference>
<dbReference type="RefSeq" id="WP_109839541.1">
    <property type="nucleotide sequence ID" value="NZ_QGKM01000083.1"/>
</dbReference>
<gene>
    <name evidence="2" type="ORF">DKW60_20560</name>
</gene>
<organism evidence="2 3">
    <name type="scientific">Leucothrix pacifica</name>
    <dbReference type="NCBI Taxonomy" id="1247513"/>
    <lineage>
        <taxon>Bacteria</taxon>
        <taxon>Pseudomonadati</taxon>
        <taxon>Pseudomonadota</taxon>
        <taxon>Gammaproteobacteria</taxon>
        <taxon>Thiotrichales</taxon>
        <taxon>Thiotrichaceae</taxon>
        <taxon>Leucothrix</taxon>
    </lineage>
</organism>
<evidence type="ECO:0000259" key="1">
    <source>
        <dbReference type="Pfam" id="PF12697"/>
    </source>
</evidence>
<dbReference type="PANTHER" id="PTHR43798">
    <property type="entry name" value="MONOACYLGLYCEROL LIPASE"/>
    <property type="match status" value="1"/>
</dbReference>
<evidence type="ECO:0000313" key="3">
    <source>
        <dbReference type="Proteomes" id="UP000245539"/>
    </source>
</evidence>